<proteinExistence type="predicted"/>
<dbReference type="GO" id="GO:0032259">
    <property type="term" value="P:methylation"/>
    <property type="evidence" value="ECO:0007669"/>
    <property type="project" value="UniProtKB-KW"/>
</dbReference>
<dbReference type="Proteomes" id="UP000325081">
    <property type="component" value="Unassembled WGS sequence"/>
</dbReference>
<evidence type="ECO:0000256" key="1">
    <source>
        <dbReference type="SAM" id="MobiDB-lite"/>
    </source>
</evidence>
<evidence type="ECO:0000313" key="2">
    <source>
        <dbReference type="EMBL" id="GER33316.1"/>
    </source>
</evidence>
<gene>
    <name evidence="2" type="ORF">STAS_09460</name>
</gene>
<keyword evidence="3" id="KW-1185">Reference proteome</keyword>
<dbReference type="GO" id="GO:0008168">
    <property type="term" value="F:methyltransferase activity"/>
    <property type="evidence" value="ECO:0007669"/>
    <property type="project" value="UniProtKB-KW"/>
</dbReference>
<feature type="compositionally biased region" description="Basic residues" evidence="1">
    <location>
        <begin position="138"/>
        <end position="151"/>
    </location>
</feature>
<comment type="caution">
    <text evidence="2">The sequence shown here is derived from an EMBL/GenBank/DDBJ whole genome shotgun (WGS) entry which is preliminary data.</text>
</comment>
<accession>A0A5A7PL04</accession>
<evidence type="ECO:0000313" key="3">
    <source>
        <dbReference type="Proteomes" id="UP000325081"/>
    </source>
</evidence>
<name>A0A5A7PL04_STRAF</name>
<dbReference type="AlphaFoldDB" id="A0A5A7PL04"/>
<reference evidence="3" key="1">
    <citation type="journal article" date="2019" name="Curr. Biol.">
        <title>Genome Sequence of Striga asiatica Provides Insight into the Evolution of Plant Parasitism.</title>
        <authorList>
            <person name="Yoshida S."/>
            <person name="Kim S."/>
            <person name="Wafula E.K."/>
            <person name="Tanskanen J."/>
            <person name="Kim Y.M."/>
            <person name="Honaas L."/>
            <person name="Yang Z."/>
            <person name="Spallek T."/>
            <person name="Conn C.E."/>
            <person name="Ichihashi Y."/>
            <person name="Cheong K."/>
            <person name="Cui S."/>
            <person name="Der J.P."/>
            <person name="Gundlach H."/>
            <person name="Jiao Y."/>
            <person name="Hori C."/>
            <person name="Ishida J.K."/>
            <person name="Kasahara H."/>
            <person name="Kiba T."/>
            <person name="Kim M.S."/>
            <person name="Koo N."/>
            <person name="Laohavisit A."/>
            <person name="Lee Y.H."/>
            <person name="Lumba S."/>
            <person name="McCourt P."/>
            <person name="Mortimer J.C."/>
            <person name="Mutuku J.M."/>
            <person name="Nomura T."/>
            <person name="Sasaki-Sekimoto Y."/>
            <person name="Seto Y."/>
            <person name="Wang Y."/>
            <person name="Wakatake T."/>
            <person name="Sakakibara H."/>
            <person name="Demura T."/>
            <person name="Yamaguchi S."/>
            <person name="Yoneyama K."/>
            <person name="Manabe R.I."/>
            <person name="Nelson D.C."/>
            <person name="Schulman A.H."/>
            <person name="Timko M.P."/>
            <person name="dePamphilis C.W."/>
            <person name="Choi D."/>
            <person name="Shirasu K."/>
        </authorList>
    </citation>
    <scope>NUCLEOTIDE SEQUENCE [LARGE SCALE GENOMIC DNA]</scope>
    <source>
        <strain evidence="3">cv. UVA1</strain>
    </source>
</reference>
<organism evidence="2 3">
    <name type="scientific">Striga asiatica</name>
    <name type="common">Asiatic witchweed</name>
    <name type="synonym">Buchnera asiatica</name>
    <dbReference type="NCBI Taxonomy" id="4170"/>
    <lineage>
        <taxon>Eukaryota</taxon>
        <taxon>Viridiplantae</taxon>
        <taxon>Streptophyta</taxon>
        <taxon>Embryophyta</taxon>
        <taxon>Tracheophyta</taxon>
        <taxon>Spermatophyta</taxon>
        <taxon>Magnoliopsida</taxon>
        <taxon>eudicotyledons</taxon>
        <taxon>Gunneridae</taxon>
        <taxon>Pentapetalae</taxon>
        <taxon>asterids</taxon>
        <taxon>lamiids</taxon>
        <taxon>Lamiales</taxon>
        <taxon>Orobanchaceae</taxon>
        <taxon>Buchnereae</taxon>
        <taxon>Striga</taxon>
    </lineage>
</organism>
<dbReference type="EMBL" id="BKCP01004738">
    <property type="protein sequence ID" value="GER33316.1"/>
    <property type="molecule type" value="Genomic_DNA"/>
</dbReference>
<protein>
    <submittedName>
        <fullName evidence="2">tRNA1(Val) (Adenine(37)-N6)-methyltransferase</fullName>
    </submittedName>
</protein>
<sequence length="173" mass="18493">MKRRWLGFWLKGSRKALDLLQPATGFRTNLGAGNFWFSDCRRLGSAGCARFYSAAGKSSASGARRIASVADSLLSASHRASSLPRTEASSRHLVCSPRRKSGGPRSGFVVTPGGRKSDRSSTSEKAPPLPLLCGSPASRRRSSNIKGRRLSGSRVEVSESLLVVGRSGCRSKL</sequence>
<keyword evidence="2" id="KW-0489">Methyltransferase</keyword>
<keyword evidence="2" id="KW-0808">Transferase</keyword>
<feature type="region of interest" description="Disordered" evidence="1">
    <location>
        <begin position="78"/>
        <end position="154"/>
    </location>
</feature>